<dbReference type="Proteomes" id="UP000646877">
    <property type="component" value="Unassembled WGS sequence"/>
</dbReference>
<evidence type="ECO:0008006" key="6">
    <source>
        <dbReference type="Google" id="ProtNLM"/>
    </source>
</evidence>
<dbReference type="InterPro" id="IPR011990">
    <property type="entry name" value="TPR-like_helical_dom_sf"/>
</dbReference>
<evidence type="ECO:0000256" key="1">
    <source>
        <dbReference type="SAM" id="SignalP"/>
    </source>
</evidence>
<keyword evidence="5" id="KW-1185">Reference proteome</keyword>
<dbReference type="RefSeq" id="WP_130127431.1">
    <property type="nucleotide sequence ID" value="NZ_CBCSDF010000005.1"/>
</dbReference>
<sequence>MFIKSLIYTSCTVIILYSALTYAQQPNSQITMLESAFYHRQYQQVTKMLNTLNDKELDAEIMAVSVSVAQNDDNKETLLNTLIKRHIDNAKVHFTAGNLWYQIKQQSNLFNKLSLVEKSNKHFIRAAELAPNNPEYLVSAAKALAIESGFWDSEKKASKAIVDRLKAMDDRYYNLALMDYLQNTQNEELALKTVASVGQHYAQDIVLIHRAANLLWTFSAKDAAQRLFTNGCLIEHIALSQLPTWRDACISSAYLALQQHGDKRRAVDAMEHLLEKERVQDEQHIEYLMLQAELYRELKQSEKARSAYLQALNLTKERSIERDVHRALAGLDDT</sequence>
<proteinExistence type="predicted"/>
<organism evidence="2 4">
    <name type="scientific">Pseudoalteromonas maricaloris</name>
    <dbReference type="NCBI Taxonomy" id="184924"/>
    <lineage>
        <taxon>Bacteria</taxon>
        <taxon>Pseudomonadati</taxon>
        <taxon>Pseudomonadota</taxon>
        <taxon>Gammaproteobacteria</taxon>
        <taxon>Alteromonadales</taxon>
        <taxon>Pseudoalteromonadaceae</taxon>
        <taxon>Pseudoalteromonas</taxon>
    </lineage>
</organism>
<keyword evidence="1" id="KW-0732">Signal</keyword>
<evidence type="ECO:0000313" key="5">
    <source>
        <dbReference type="Proteomes" id="UP001304419"/>
    </source>
</evidence>
<reference evidence="3 5" key="2">
    <citation type="submission" date="2023-10" db="EMBL/GenBank/DDBJ databases">
        <title>To unveil natural product biosynthetic capacity in Pseudoalteromonas.</title>
        <authorList>
            <person name="Wang J."/>
        </authorList>
    </citation>
    <scope>NUCLEOTIDE SEQUENCE [LARGE SCALE GENOMIC DNA]</scope>
    <source>
        <strain evidence="3 5">DSM 15914</strain>
    </source>
</reference>
<gene>
    <name evidence="2" type="ORF">F9Y85_12560</name>
    <name evidence="3" type="ORF">R5H13_21140</name>
</gene>
<feature type="signal peptide" evidence="1">
    <location>
        <begin position="1"/>
        <end position="23"/>
    </location>
</feature>
<dbReference type="EMBL" id="CP137579">
    <property type="protein sequence ID" value="WOX31447.1"/>
    <property type="molecule type" value="Genomic_DNA"/>
</dbReference>
<dbReference type="SUPFAM" id="SSF48452">
    <property type="entry name" value="TPR-like"/>
    <property type="match status" value="1"/>
</dbReference>
<name>A0A8I2H6L7_9GAMM</name>
<evidence type="ECO:0000313" key="3">
    <source>
        <dbReference type="EMBL" id="WOX31447.1"/>
    </source>
</evidence>
<feature type="chain" id="PRO_5034180707" description="Tetratricopeptide repeat protein" evidence="1">
    <location>
        <begin position="24"/>
        <end position="334"/>
    </location>
</feature>
<reference evidence="2" key="1">
    <citation type="submission" date="2019-10" db="EMBL/GenBank/DDBJ databases">
        <authorList>
            <person name="Paulsen S."/>
        </authorList>
    </citation>
    <scope>NUCLEOTIDE SEQUENCE</scope>
    <source>
        <strain evidence="2">LMG 19692</strain>
    </source>
</reference>
<dbReference type="AlphaFoldDB" id="A0A8I2H6L7"/>
<accession>A0A8I2H6L7</accession>
<dbReference type="Proteomes" id="UP001304419">
    <property type="component" value="Chromosome 2"/>
</dbReference>
<dbReference type="Gene3D" id="1.25.40.10">
    <property type="entry name" value="Tetratricopeptide repeat domain"/>
    <property type="match status" value="1"/>
</dbReference>
<dbReference type="EMBL" id="WEIA01000007">
    <property type="protein sequence ID" value="NLR22139.1"/>
    <property type="molecule type" value="Genomic_DNA"/>
</dbReference>
<protein>
    <recommendedName>
        <fullName evidence="6">Tetratricopeptide repeat protein</fullName>
    </recommendedName>
</protein>
<evidence type="ECO:0000313" key="2">
    <source>
        <dbReference type="EMBL" id="NLR22139.1"/>
    </source>
</evidence>
<evidence type="ECO:0000313" key="4">
    <source>
        <dbReference type="Proteomes" id="UP000646877"/>
    </source>
</evidence>